<feature type="domain" description="Chitin-binding type-2" evidence="6">
    <location>
        <begin position="107"/>
        <end position="170"/>
    </location>
</feature>
<evidence type="ECO:0000256" key="1">
    <source>
        <dbReference type="ARBA" id="ARBA00022669"/>
    </source>
</evidence>
<evidence type="ECO:0000256" key="3">
    <source>
        <dbReference type="ARBA" id="ARBA00022737"/>
    </source>
</evidence>
<dbReference type="InterPro" id="IPR051940">
    <property type="entry name" value="Chitin_bind-dev_reg"/>
</dbReference>
<dbReference type="AlphaFoldDB" id="A0A6J2TKL3"/>
<dbReference type="OrthoDB" id="6020543at2759"/>
<feature type="domain" description="Chitin-binding type-2" evidence="6">
    <location>
        <begin position="21"/>
        <end position="79"/>
    </location>
</feature>
<dbReference type="GeneID" id="115624852"/>
<evidence type="ECO:0000256" key="5">
    <source>
        <dbReference type="ARBA" id="ARBA00023180"/>
    </source>
</evidence>
<keyword evidence="1" id="KW-0147">Chitin-binding</keyword>
<dbReference type="Pfam" id="PF01607">
    <property type="entry name" value="CBM_14"/>
    <property type="match status" value="3"/>
</dbReference>
<proteinExistence type="predicted"/>
<organism evidence="7 8">
    <name type="scientific">Drosophila lebanonensis</name>
    <name type="common">Fruit fly</name>
    <name type="synonym">Scaptodrosophila lebanonensis</name>
    <dbReference type="NCBI Taxonomy" id="7225"/>
    <lineage>
        <taxon>Eukaryota</taxon>
        <taxon>Metazoa</taxon>
        <taxon>Ecdysozoa</taxon>
        <taxon>Arthropoda</taxon>
        <taxon>Hexapoda</taxon>
        <taxon>Insecta</taxon>
        <taxon>Pterygota</taxon>
        <taxon>Neoptera</taxon>
        <taxon>Endopterygota</taxon>
        <taxon>Diptera</taxon>
        <taxon>Brachycera</taxon>
        <taxon>Muscomorpha</taxon>
        <taxon>Ephydroidea</taxon>
        <taxon>Drosophilidae</taxon>
        <taxon>Scaptodrosophila</taxon>
    </lineage>
</organism>
<keyword evidence="2" id="KW-0732">Signal</keyword>
<keyword evidence="4" id="KW-1015">Disulfide bond</keyword>
<keyword evidence="3" id="KW-0677">Repeat</keyword>
<evidence type="ECO:0000313" key="7">
    <source>
        <dbReference type="Proteomes" id="UP000504634"/>
    </source>
</evidence>
<dbReference type="InterPro" id="IPR036508">
    <property type="entry name" value="Chitin-bd_dom_sf"/>
</dbReference>
<keyword evidence="5" id="KW-0325">Glycoprotein</keyword>
<dbReference type="PANTHER" id="PTHR23301">
    <property type="entry name" value="CHITIN BINDING PERITROPHIN-A"/>
    <property type="match status" value="1"/>
</dbReference>
<gene>
    <name evidence="8" type="primary">LOC115624852</name>
</gene>
<dbReference type="InterPro" id="IPR002557">
    <property type="entry name" value="Chitin-bd_dom"/>
</dbReference>
<dbReference type="PANTHER" id="PTHR23301:SF0">
    <property type="entry name" value="CHITIN-BINDING TYPE-2 DOMAIN-CONTAINING PROTEIN-RELATED"/>
    <property type="match status" value="1"/>
</dbReference>
<evidence type="ECO:0000259" key="6">
    <source>
        <dbReference type="PROSITE" id="PS50940"/>
    </source>
</evidence>
<feature type="domain" description="Chitin-binding type-2" evidence="6">
    <location>
        <begin position="184"/>
        <end position="240"/>
    </location>
</feature>
<dbReference type="GO" id="GO:0008061">
    <property type="term" value="F:chitin binding"/>
    <property type="evidence" value="ECO:0007669"/>
    <property type="project" value="UniProtKB-KW"/>
</dbReference>
<evidence type="ECO:0000313" key="8">
    <source>
        <dbReference type="RefSeq" id="XP_030375557.1"/>
    </source>
</evidence>
<reference evidence="8" key="1">
    <citation type="submission" date="2025-08" db="UniProtKB">
        <authorList>
            <consortium name="RefSeq"/>
        </authorList>
    </citation>
    <scope>IDENTIFICATION</scope>
    <source>
        <strain evidence="8">11010-0011.00</strain>
        <tissue evidence="8">Whole body</tissue>
    </source>
</reference>
<evidence type="ECO:0000256" key="2">
    <source>
        <dbReference type="ARBA" id="ARBA00022729"/>
    </source>
</evidence>
<dbReference type="PROSITE" id="PS50940">
    <property type="entry name" value="CHIT_BIND_II"/>
    <property type="match status" value="3"/>
</dbReference>
<name>A0A6J2TKL3_DROLE</name>
<sequence>MTTARILRKPISSVSIRQNIGGLCQNHLVGEFVEHTEDCQLFYLCVENGEAVLATCPSTMLFNPESKLCDTESNVRCKNITTGIENIVSTPPNSIENFQNNEVTYMIKYCTVSTSHQNDNTIIYMGSSTSCSQYYICYHGQPILQTCSEELHWNAVTGKCDLPELAQCTLKKQEPSKLQVDNEFIHCPDYGQHLFPHMQRCEFFIYCVKGHATLQQCPFYYYFDVNTKSCQWSRTAMCVRDLELPLHSR</sequence>
<dbReference type="RefSeq" id="XP_030375557.1">
    <property type="nucleotide sequence ID" value="XM_030519697.1"/>
</dbReference>
<dbReference type="SMART" id="SM00494">
    <property type="entry name" value="ChtBD2"/>
    <property type="match status" value="3"/>
</dbReference>
<protein>
    <submittedName>
        <fullName evidence="8">Probable chitinase 10</fullName>
    </submittedName>
</protein>
<dbReference type="GO" id="GO:0005576">
    <property type="term" value="C:extracellular region"/>
    <property type="evidence" value="ECO:0007669"/>
    <property type="project" value="InterPro"/>
</dbReference>
<dbReference type="Proteomes" id="UP000504634">
    <property type="component" value="Unplaced"/>
</dbReference>
<keyword evidence="7" id="KW-1185">Reference proteome</keyword>
<accession>A0A6J2TKL3</accession>
<dbReference type="SUPFAM" id="SSF57625">
    <property type="entry name" value="Invertebrate chitin-binding proteins"/>
    <property type="match status" value="3"/>
</dbReference>
<evidence type="ECO:0000256" key="4">
    <source>
        <dbReference type="ARBA" id="ARBA00023157"/>
    </source>
</evidence>
<dbReference type="Gene3D" id="2.170.140.10">
    <property type="entry name" value="Chitin binding domain"/>
    <property type="match status" value="3"/>
</dbReference>